<proteinExistence type="inferred from homology"/>
<comment type="cofactor">
    <cofactor evidence="1 7">
        <name>L-ascorbate</name>
        <dbReference type="ChEBI" id="CHEBI:38290"/>
    </cofactor>
</comment>
<dbReference type="InterPro" id="IPR006620">
    <property type="entry name" value="Pro_4_hyd_alph"/>
</dbReference>
<keyword evidence="6 7" id="KW-0408">Iron</keyword>
<dbReference type="PANTHER" id="PTHR41536:SF1">
    <property type="entry name" value="PKHD-TYPE HYDROXYLASE YBIX"/>
    <property type="match status" value="1"/>
</dbReference>
<dbReference type="GO" id="GO:0006974">
    <property type="term" value="P:DNA damage response"/>
    <property type="evidence" value="ECO:0007669"/>
    <property type="project" value="TreeGrafter"/>
</dbReference>
<evidence type="ECO:0000256" key="7">
    <source>
        <dbReference type="HAMAP-Rule" id="MF_00657"/>
    </source>
</evidence>
<protein>
    <submittedName>
        <fullName evidence="9">Fe2+-dependent dioxygenase</fullName>
    </submittedName>
</protein>
<feature type="binding site" evidence="7">
    <location>
        <position position="172"/>
    </location>
    <ligand>
        <name>2-oxoglutarate</name>
        <dbReference type="ChEBI" id="CHEBI:16810"/>
    </ligand>
</feature>
<dbReference type="NCBIfam" id="NF003975">
    <property type="entry name" value="PRK05467.1-4"/>
    <property type="match status" value="1"/>
</dbReference>
<feature type="binding site" evidence="7">
    <location>
        <position position="99"/>
    </location>
    <ligand>
        <name>Fe cation</name>
        <dbReference type="ChEBI" id="CHEBI:24875"/>
    </ligand>
</feature>
<dbReference type="InterPro" id="IPR023550">
    <property type="entry name" value="PKHD_hydroxylase"/>
</dbReference>
<reference evidence="9" key="1">
    <citation type="submission" date="2024-05" db="EMBL/GenBank/DDBJ databases">
        <authorList>
            <person name="Bunk B."/>
            <person name="Swiderski J."/>
            <person name="Sproer C."/>
            <person name="Thiel V."/>
        </authorList>
    </citation>
    <scope>NUCLEOTIDE SEQUENCE</scope>
    <source>
        <strain evidence="9">DSM 17735</strain>
    </source>
</reference>
<dbReference type="Gene3D" id="2.60.120.620">
    <property type="entry name" value="q2cbj1_9rhob like domain"/>
    <property type="match status" value="1"/>
</dbReference>
<evidence type="ECO:0000256" key="5">
    <source>
        <dbReference type="ARBA" id="ARBA00023002"/>
    </source>
</evidence>
<dbReference type="GO" id="GO:0031418">
    <property type="term" value="F:L-ascorbic acid binding"/>
    <property type="evidence" value="ECO:0007669"/>
    <property type="project" value="UniProtKB-KW"/>
</dbReference>
<dbReference type="InterPro" id="IPR041097">
    <property type="entry name" value="PKHD_C"/>
</dbReference>
<evidence type="ECO:0000256" key="2">
    <source>
        <dbReference type="ARBA" id="ARBA00022723"/>
    </source>
</evidence>
<dbReference type="GO" id="GO:0016706">
    <property type="term" value="F:2-oxoglutarate-dependent dioxygenase activity"/>
    <property type="evidence" value="ECO:0007669"/>
    <property type="project" value="UniProtKB-UniRule"/>
</dbReference>
<organism evidence="9">
    <name type="scientific">Polaromonas hydrogenivorans</name>
    <dbReference type="NCBI Taxonomy" id="335476"/>
    <lineage>
        <taxon>Bacteria</taxon>
        <taxon>Pseudomonadati</taxon>
        <taxon>Pseudomonadota</taxon>
        <taxon>Betaproteobacteria</taxon>
        <taxon>Burkholderiales</taxon>
        <taxon>Comamonadaceae</taxon>
        <taxon>Polaromonas</taxon>
    </lineage>
</organism>
<dbReference type="InterPro" id="IPR005123">
    <property type="entry name" value="Oxoglu/Fe-dep_dioxygenase_dom"/>
</dbReference>
<evidence type="ECO:0000256" key="4">
    <source>
        <dbReference type="ARBA" id="ARBA00022964"/>
    </source>
</evidence>
<dbReference type="SMART" id="SM00702">
    <property type="entry name" value="P4Hc"/>
    <property type="match status" value="1"/>
</dbReference>
<dbReference type="EMBL" id="CP157675">
    <property type="protein sequence ID" value="XBP71728.1"/>
    <property type="molecule type" value="Genomic_DNA"/>
</dbReference>
<feature type="binding site" evidence="7">
    <location>
        <position position="162"/>
    </location>
    <ligand>
        <name>Fe cation</name>
        <dbReference type="ChEBI" id="CHEBI:24875"/>
    </ligand>
</feature>
<keyword evidence="4 7" id="KW-0223">Dioxygenase</keyword>
<keyword evidence="3 7" id="KW-0847">Vitamin C</keyword>
<name>A0AAU7LXS9_9BURK</name>
<gene>
    <name evidence="9" type="ORF">ABLV49_08005</name>
</gene>
<evidence type="ECO:0000256" key="6">
    <source>
        <dbReference type="ARBA" id="ARBA00023004"/>
    </source>
</evidence>
<evidence type="ECO:0000313" key="9">
    <source>
        <dbReference type="EMBL" id="XBP71728.1"/>
    </source>
</evidence>
<dbReference type="InterPro" id="IPR044862">
    <property type="entry name" value="Pro_4_hyd_alph_FE2OG_OXY"/>
</dbReference>
<accession>A0AAU7LXS9</accession>
<dbReference type="Gene3D" id="4.10.860.20">
    <property type="entry name" value="Rabenosyn, Rab binding domain"/>
    <property type="match status" value="1"/>
</dbReference>
<dbReference type="GO" id="GO:0006879">
    <property type="term" value="P:intracellular iron ion homeostasis"/>
    <property type="evidence" value="ECO:0007669"/>
    <property type="project" value="TreeGrafter"/>
</dbReference>
<dbReference type="AlphaFoldDB" id="A0AAU7LXS9"/>
<dbReference type="HAMAP" id="MF_00657">
    <property type="entry name" value="Hydroxyl_YbiX"/>
    <property type="match status" value="1"/>
</dbReference>
<keyword evidence="5 7" id="KW-0560">Oxidoreductase</keyword>
<dbReference type="PANTHER" id="PTHR41536">
    <property type="entry name" value="PKHD-TYPE HYDROXYLASE YBIX"/>
    <property type="match status" value="1"/>
</dbReference>
<evidence type="ECO:0000256" key="3">
    <source>
        <dbReference type="ARBA" id="ARBA00022896"/>
    </source>
</evidence>
<evidence type="ECO:0000256" key="1">
    <source>
        <dbReference type="ARBA" id="ARBA00001961"/>
    </source>
</evidence>
<feature type="binding site" evidence="7">
    <location>
        <position position="101"/>
    </location>
    <ligand>
        <name>Fe cation</name>
        <dbReference type="ChEBI" id="CHEBI:24875"/>
    </ligand>
</feature>
<comment type="cofactor">
    <cofactor evidence="7">
        <name>Fe(2+)</name>
        <dbReference type="ChEBI" id="CHEBI:29033"/>
    </cofactor>
    <text evidence="7">Binds 1 Fe(2+) ion per subunit.</text>
</comment>
<dbReference type="Pfam" id="PF18331">
    <property type="entry name" value="PKHD_C"/>
    <property type="match status" value="1"/>
</dbReference>
<dbReference type="RefSeq" id="WP_349281085.1">
    <property type="nucleotide sequence ID" value="NZ_CBCSCU010000004.1"/>
</dbReference>
<feature type="domain" description="Fe2OG dioxygenase" evidence="8">
    <location>
        <begin position="78"/>
        <end position="181"/>
    </location>
</feature>
<dbReference type="NCBIfam" id="NF003974">
    <property type="entry name" value="PRK05467.1-3"/>
    <property type="match status" value="1"/>
</dbReference>
<keyword evidence="2 7" id="KW-0479">Metal-binding</keyword>
<evidence type="ECO:0000259" key="8">
    <source>
        <dbReference type="PROSITE" id="PS51471"/>
    </source>
</evidence>
<dbReference type="Pfam" id="PF13640">
    <property type="entry name" value="2OG-FeII_Oxy_3"/>
    <property type="match status" value="1"/>
</dbReference>
<dbReference type="GO" id="GO:0005506">
    <property type="term" value="F:iron ion binding"/>
    <property type="evidence" value="ECO:0007669"/>
    <property type="project" value="UniProtKB-UniRule"/>
</dbReference>
<dbReference type="PROSITE" id="PS51471">
    <property type="entry name" value="FE2OG_OXY"/>
    <property type="match status" value="1"/>
</dbReference>
<sequence>MLLRIPQALQPDELAQVRQLILAADWADGRITAGSQSGTVKNNLQLPEDLPAAQQARHLVSVALARNPMFVTGALPKSVYPPLFNRYGGGTGTNHFGNHIDNAVRTHAATARHVRTDISCTLFLSDPASYDGGELVVQDTYGEQRIKFEAGDLVMYPGTSVHRVEPVTRGERLACFFWIESMVRADAQRRLLYEMDMAITSLRQKDLAQSAQGTAESPEVVRLTGCYHNLLRMWAEV</sequence>